<proteinExistence type="predicted"/>
<dbReference type="EMBL" id="LUKD01000001">
    <property type="protein sequence ID" value="KYG68918.1"/>
    <property type="molecule type" value="Genomic_DNA"/>
</dbReference>
<keyword evidence="1" id="KW-1133">Transmembrane helix</keyword>
<feature type="transmembrane region" description="Helical" evidence="1">
    <location>
        <begin position="36"/>
        <end position="55"/>
    </location>
</feature>
<keyword evidence="1" id="KW-0812">Transmembrane</keyword>
<protein>
    <recommendedName>
        <fullName evidence="5">Glycine zipper domain-containing protein</fullName>
    </recommendedName>
</protein>
<feature type="transmembrane region" description="Helical" evidence="1">
    <location>
        <begin position="64"/>
        <end position="82"/>
    </location>
</feature>
<gene>
    <name evidence="3" type="ORF">AZI87_06745</name>
</gene>
<reference evidence="3 4" key="1">
    <citation type="submission" date="2016-03" db="EMBL/GenBank/DDBJ databases">
        <authorList>
            <person name="Ploux O."/>
        </authorList>
    </citation>
    <scope>NUCLEOTIDE SEQUENCE [LARGE SCALE GENOMIC DNA]</scope>
    <source>
        <strain evidence="3 4">EC13</strain>
    </source>
</reference>
<comment type="caution">
    <text evidence="3">The sequence shown here is derived from an EMBL/GenBank/DDBJ whole genome shotgun (WGS) entry which is preliminary data.</text>
</comment>
<feature type="chain" id="PRO_5007824996" description="Glycine zipper domain-containing protein" evidence="2">
    <location>
        <begin position="25"/>
        <end position="124"/>
    </location>
</feature>
<evidence type="ECO:0000313" key="4">
    <source>
        <dbReference type="Proteomes" id="UP000075799"/>
    </source>
</evidence>
<sequence>MTLQKWTSVLLTAVILFTSSASFAQADRTVKRSIATVLFSSLGGAILGLSTLSFYGEPEEHTDNITTGALIGFAAGLGYVVYDSSRPAAKTYDYSNVFDQELKSRRALANLAKAPSIVQFSYDF</sequence>
<evidence type="ECO:0008006" key="5">
    <source>
        <dbReference type="Google" id="ProtNLM"/>
    </source>
</evidence>
<dbReference type="AlphaFoldDB" id="A0A161PU40"/>
<dbReference type="RefSeq" id="WP_063205663.1">
    <property type="nucleotide sequence ID" value="NZ_LUKD01000001.1"/>
</dbReference>
<dbReference type="Proteomes" id="UP000075799">
    <property type="component" value="Unassembled WGS sequence"/>
</dbReference>
<evidence type="ECO:0000313" key="3">
    <source>
        <dbReference type="EMBL" id="KYG68918.1"/>
    </source>
</evidence>
<evidence type="ECO:0000256" key="1">
    <source>
        <dbReference type="SAM" id="Phobius"/>
    </source>
</evidence>
<keyword evidence="1" id="KW-0472">Membrane</keyword>
<dbReference type="OrthoDB" id="5294448at2"/>
<keyword evidence="2" id="KW-0732">Signal</keyword>
<name>A0A161PU40_BDEBC</name>
<evidence type="ECO:0000256" key="2">
    <source>
        <dbReference type="SAM" id="SignalP"/>
    </source>
</evidence>
<accession>A0A161PU40</accession>
<feature type="signal peptide" evidence="2">
    <location>
        <begin position="1"/>
        <end position="24"/>
    </location>
</feature>
<organism evidence="3 4">
    <name type="scientific">Bdellovibrio bacteriovorus</name>
    <dbReference type="NCBI Taxonomy" id="959"/>
    <lineage>
        <taxon>Bacteria</taxon>
        <taxon>Pseudomonadati</taxon>
        <taxon>Bdellovibrionota</taxon>
        <taxon>Bdellovibrionia</taxon>
        <taxon>Bdellovibrionales</taxon>
        <taxon>Pseudobdellovibrionaceae</taxon>
        <taxon>Bdellovibrio</taxon>
    </lineage>
</organism>